<dbReference type="EnsemblProtists" id="PYU1_T011748">
    <property type="protein sequence ID" value="PYU1_T011748"/>
    <property type="gene ID" value="PYU1_G011722"/>
</dbReference>
<feature type="region of interest" description="Disordered" evidence="9">
    <location>
        <begin position="308"/>
        <end position="333"/>
    </location>
</feature>
<dbReference type="InterPro" id="IPR036770">
    <property type="entry name" value="Ankyrin_rpt-contain_sf"/>
</dbReference>
<evidence type="ECO:0000256" key="1">
    <source>
        <dbReference type="ARBA" id="ARBA00004141"/>
    </source>
</evidence>
<reference evidence="11" key="3">
    <citation type="submission" date="2015-02" db="UniProtKB">
        <authorList>
            <consortium name="EnsemblProtists"/>
        </authorList>
    </citation>
    <scope>IDENTIFICATION</scope>
    <source>
        <strain evidence="11">DAOM BR144</strain>
    </source>
</reference>
<dbReference type="Gene3D" id="1.25.40.20">
    <property type="entry name" value="Ankyrin repeat-containing domain"/>
    <property type="match status" value="1"/>
</dbReference>
<comment type="domain">
    <text evidence="8">The DHHC domain is required for palmitoyltransferase activity.</text>
</comment>
<comment type="catalytic activity">
    <reaction evidence="8">
        <text>L-cysteinyl-[protein] + hexadecanoyl-CoA = S-hexadecanoyl-L-cysteinyl-[protein] + CoA</text>
        <dbReference type="Rhea" id="RHEA:36683"/>
        <dbReference type="Rhea" id="RHEA-COMP:10131"/>
        <dbReference type="Rhea" id="RHEA-COMP:11032"/>
        <dbReference type="ChEBI" id="CHEBI:29950"/>
        <dbReference type="ChEBI" id="CHEBI:57287"/>
        <dbReference type="ChEBI" id="CHEBI:57379"/>
        <dbReference type="ChEBI" id="CHEBI:74151"/>
        <dbReference type="EC" id="2.3.1.225"/>
    </reaction>
</comment>
<dbReference type="Pfam" id="PF12796">
    <property type="entry name" value="Ank_2"/>
    <property type="match status" value="1"/>
</dbReference>
<dbReference type="SUPFAM" id="SSF48403">
    <property type="entry name" value="Ankyrin repeat"/>
    <property type="match status" value="1"/>
</dbReference>
<keyword evidence="8" id="KW-0012">Acyltransferase</keyword>
<feature type="compositionally biased region" description="Low complexity" evidence="9">
    <location>
        <begin position="73"/>
        <end position="89"/>
    </location>
</feature>
<dbReference type="GO" id="GO:0000139">
    <property type="term" value="C:Golgi membrane"/>
    <property type="evidence" value="ECO:0007669"/>
    <property type="project" value="TreeGrafter"/>
</dbReference>
<feature type="compositionally biased region" description="Acidic residues" evidence="9">
    <location>
        <begin position="167"/>
        <end position="182"/>
    </location>
</feature>
<keyword evidence="8" id="KW-0808">Transferase</keyword>
<dbReference type="PROSITE" id="PS50088">
    <property type="entry name" value="ANK_REPEAT"/>
    <property type="match status" value="3"/>
</dbReference>
<feature type="compositionally biased region" description="Basic and acidic residues" evidence="9">
    <location>
        <begin position="135"/>
        <end position="145"/>
    </location>
</feature>
<name>K3X3E9_GLOUD</name>
<evidence type="ECO:0000256" key="5">
    <source>
        <dbReference type="ARBA" id="ARBA00023043"/>
    </source>
</evidence>
<dbReference type="STRING" id="431595.K3X3E9"/>
<dbReference type="PANTHER" id="PTHR24161:SF17">
    <property type="entry name" value="PALMITOYLTRANSFERASE"/>
    <property type="match status" value="1"/>
</dbReference>
<protein>
    <recommendedName>
        <fullName evidence="8">Palmitoyltransferase</fullName>
        <ecNumber evidence="8">2.3.1.225</ecNumber>
    </recommendedName>
</protein>
<dbReference type="InterPro" id="IPR002110">
    <property type="entry name" value="Ankyrin_rpt"/>
</dbReference>
<evidence type="ECO:0000256" key="9">
    <source>
        <dbReference type="SAM" id="MobiDB-lite"/>
    </source>
</evidence>
<dbReference type="PANTHER" id="PTHR24161">
    <property type="entry name" value="ANK_REP_REGION DOMAIN-CONTAINING PROTEIN-RELATED"/>
    <property type="match status" value="1"/>
</dbReference>
<proteinExistence type="inferred from homology"/>
<feature type="transmembrane region" description="Helical" evidence="8">
    <location>
        <begin position="526"/>
        <end position="546"/>
    </location>
</feature>
<dbReference type="Pfam" id="PF00023">
    <property type="entry name" value="Ank"/>
    <property type="match status" value="1"/>
</dbReference>
<dbReference type="HOGENOM" id="CLU_025973_0_0_1"/>
<evidence type="ECO:0000256" key="7">
    <source>
        <dbReference type="PROSITE-ProRule" id="PRU00023"/>
    </source>
</evidence>
<dbReference type="Pfam" id="PF01529">
    <property type="entry name" value="DHHC"/>
    <property type="match status" value="1"/>
</dbReference>
<feature type="repeat" description="ANK" evidence="7">
    <location>
        <begin position="423"/>
        <end position="455"/>
    </location>
</feature>
<dbReference type="eggNOG" id="KOG0509">
    <property type="taxonomic scope" value="Eukaryota"/>
</dbReference>
<dbReference type="InterPro" id="IPR001594">
    <property type="entry name" value="Palmitoyltrfase_DHHC"/>
</dbReference>
<keyword evidence="2 8" id="KW-0812">Transmembrane</keyword>
<comment type="subcellular location">
    <subcellularLocation>
        <location evidence="1">Membrane</location>
        <topology evidence="1">Multi-pass membrane protein</topology>
    </subcellularLocation>
</comment>
<keyword evidence="12" id="KW-1185">Reference proteome</keyword>
<feature type="transmembrane region" description="Helical" evidence="8">
    <location>
        <begin position="558"/>
        <end position="578"/>
    </location>
</feature>
<keyword evidence="6 8" id="KW-0472">Membrane</keyword>
<dbReference type="SMART" id="SM00248">
    <property type="entry name" value="ANK"/>
    <property type="match status" value="6"/>
</dbReference>
<organism evidence="11 12">
    <name type="scientific">Globisporangium ultimum (strain ATCC 200006 / CBS 805.95 / DAOM BR144)</name>
    <name type="common">Pythium ultimum</name>
    <dbReference type="NCBI Taxonomy" id="431595"/>
    <lineage>
        <taxon>Eukaryota</taxon>
        <taxon>Sar</taxon>
        <taxon>Stramenopiles</taxon>
        <taxon>Oomycota</taxon>
        <taxon>Peronosporomycetes</taxon>
        <taxon>Pythiales</taxon>
        <taxon>Pythiaceae</taxon>
        <taxon>Globisporangium</taxon>
    </lineage>
</organism>
<dbReference type="Proteomes" id="UP000019132">
    <property type="component" value="Unassembled WGS sequence"/>
</dbReference>
<sequence length="795" mass="86009">MTSVTASPLAVRGKNASLGEDAAASASSSAFVHHPSHPPQVNELTPLIPSTSQTSSDDQSSLLATSPSHLLVSPAYAAASPSSSPFSPFHGKKDTGGNRPGFTAAPPERFTSPRTGNLSELIRHASPRAPAPSPRRREGGDRRGSLDTSGRPFDNEDKEARYHGDGADESFGEEEDEDDDEDAKNGDGGGESRYAYFASPSKILCSACMKGDYFQAQNAVDIAVKNAESVALADIARAAKLPSQQQERHDDYEAAHVKQTISTAIFRLLMAQEPRHQMNPLHLAVLYDHPTLVEYLVVVAKKYLSVSSSTSSPKQSSKLTVRHSSSSSSSLTDREMDVIASSGCGTFQEFVDAPCGDAKHRATALMLATSVACATILIDHGANLEARNSSGMAALHYAASTGNAGFVSLLIHRGADVNQRDARGATALHWAVFEGFQYTAMLLVGYNADQSVLDSEDQTPLMIASALGDAFLAKQLVIEGAPVNAKDKHGRTALDIARQGAHFDTVGALKAGASDRFVAWASRRGATVIFFWVMVLGGETLSLLFAVPTLGSQNAATYALFSVALCAITCGLYTYVWLKDPGYVDKSSQPAYELLASECNSVPCPTCVTLKPLRSKHCSSCRRCVYRFDHHCPWINNCVGIGNHSGFLVFLSFLSVFCAFIGTLSASILIGTLPLRSSSSITQIDSWWSTLQQPQWAQRESDTSTLLLRLVHVFLLFSATLFGLPTFVLLCLQVRNVAKNLTTNEVFNKDKYPYLKTPMDEFHNPYDHGCWRNCGEVCMGRNVEFFPPEQNKSYE</sequence>
<feature type="transmembrane region" description="Helical" evidence="8">
    <location>
        <begin position="647"/>
        <end position="670"/>
    </location>
</feature>
<evidence type="ECO:0000256" key="2">
    <source>
        <dbReference type="ARBA" id="ARBA00022692"/>
    </source>
</evidence>
<feature type="transmembrane region" description="Helical" evidence="8">
    <location>
        <begin position="710"/>
        <end position="732"/>
    </location>
</feature>
<dbReference type="EC" id="2.3.1.225" evidence="8"/>
<dbReference type="VEuPathDB" id="FungiDB:PYU1_G011722"/>
<feature type="compositionally biased region" description="Low complexity" evidence="9">
    <location>
        <begin position="50"/>
        <end position="63"/>
    </location>
</feature>
<reference evidence="12" key="1">
    <citation type="journal article" date="2010" name="Genome Biol.">
        <title>Genome sequence of the necrotrophic plant pathogen Pythium ultimum reveals original pathogenicity mechanisms and effector repertoire.</title>
        <authorList>
            <person name="Levesque C.A."/>
            <person name="Brouwer H."/>
            <person name="Cano L."/>
            <person name="Hamilton J.P."/>
            <person name="Holt C."/>
            <person name="Huitema E."/>
            <person name="Raffaele S."/>
            <person name="Robideau G.P."/>
            <person name="Thines M."/>
            <person name="Win J."/>
            <person name="Zerillo M.M."/>
            <person name="Beakes G.W."/>
            <person name="Boore J.L."/>
            <person name="Busam D."/>
            <person name="Dumas B."/>
            <person name="Ferriera S."/>
            <person name="Fuerstenberg S.I."/>
            <person name="Gachon C.M."/>
            <person name="Gaulin E."/>
            <person name="Govers F."/>
            <person name="Grenville-Briggs L."/>
            <person name="Horner N."/>
            <person name="Hostetler J."/>
            <person name="Jiang R.H."/>
            <person name="Johnson J."/>
            <person name="Krajaejun T."/>
            <person name="Lin H."/>
            <person name="Meijer H.J."/>
            <person name="Moore B."/>
            <person name="Morris P."/>
            <person name="Phuntmart V."/>
            <person name="Puiu D."/>
            <person name="Shetty J."/>
            <person name="Stajich J.E."/>
            <person name="Tripathy S."/>
            <person name="Wawra S."/>
            <person name="van West P."/>
            <person name="Whitty B.R."/>
            <person name="Coutinho P.M."/>
            <person name="Henrissat B."/>
            <person name="Martin F."/>
            <person name="Thomas P.D."/>
            <person name="Tyler B.M."/>
            <person name="De Vries R.P."/>
            <person name="Kamoun S."/>
            <person name="Yandell M."/>
            <person name="Tisserat N."/>
            <person name="Buell C.R."/>
        </authorList>
    </citation>
    <scope>NUCLEOTIDE SEQUENCE</scope>
    <source>
        <strain evidence="12">DAOM:BR144</strain>
    </source>
</reference>
<evidence type="ECO:0000256" key="8">
    <source>
        <dbReference type="RuleBase" id="RU079119"/>
    </source>
</evidence>
<accession>K3X3E9</accession>
<evidence type="ECO:0000259" key="10">
    <source>
        <dbReference type="Pfam" id="PF01529"/>
    </source>
</evidence>
<dbReference type="EMBL" id="GL376637">
    <property type="status" value="NOT_ANNOTATED_CDS"/>
    <property type="molecule type" value="Genomic_DNA"/>
</dbReference>
<dbReference type="InParanoid" id="K3X3E9"/>
<evidence type="ECO:0000313" key="12">
    <source>
        <dbReference type="Proteomes" id="UP000019132"/>
    </source>
</evidence>
<dbReference type="PROSITE" id="PS50297">
    <property type="entry name" value="ANK_REP_REGION"/>
    <property type="match status" value="2"/>
</dbReference>
<evidence type="ECO:0000313" key="11">
    <source>
        <dbReference type="EnsemblProtists" id="PYU1_T011748"/>
    </source>
</evidence>
<keyword evidence="5 7" id="KW-0040">ANK repeat</keyword>
<evidence type="ECO:0000256" key="6">
    <source>
        <dbReference type="ARBA" id="ARBA00023136"/>
    </source>
</evidence>
<evidence type="ECO:0000256" key="4">
    <source>
        <dbReference type="ARBA" id="ARBA00022989"/>
    </source>
</evidence>
<comment type="similarity">
    <text evidence="8">Belongs to the DHHC palmitoyltransferase family.</text>
</comment>
<keyword evidence="3" id="KW-0677">Repeat</keyword>
<feature type="region of interest" description="Disordered" evidence="9">
    <location>
        <begin position="1"/>
        <end position="191"/>
    </location>
</feature>
<dbReference type="AlphaFoldDB" id="K3X3E9"/>
<feature type="compositionally biased region" description="Basic and acidic residues" evidence="9">
    <location>
        <begin position="153"/>
        <end position="166"/>
    </location>
</feature>
<feature type="domain" description="Palmitoyltransferase DHHC" evidence="10">
    <location>
        <begin position="602"/>
        <end position="749"/>
    </location>
</feature>
<dbReference type="GO" id="GO:0019706">
    <property type="term" value="F:protein-cysteine S-palmitoyltransferase activity"/>
    <property type="evidence" value="ECO:0007669"/>
    <property type="project" value="UniProtKB-EC"/>
</dbReference>
<feature type="repeat" description="ANK" evidence="7">
    <location>
        <begin position="390"/>
        <end position="422"/>
    </location>
</feature>
<keyword evidence="4 8" id="KW-1133">Transmembrane helix</keyword>
<evidence type="ECO:0000256" key="3">
    <source>
        <dbReference type="ARBA" id="ARBA00022737"/>
    </source>
</evidence>
<feature type="compositionally biased region" description="Low complexity" evidence="9">
    <location>
        <begin position="308"/>
        <end position="330"/>
    </location>
</feature>
<dbReference type="PROSITE" id="PS50216">
    <property type="entry name" value="DHHC"/>
    <property type="match status" value="1"/>
</dbReference>
<feature type="repeat" description="ANK" evidence="7">
    <location>
        <begin position="456"/>
        <end position="488"/>
    </location>
</feature>
<reference evidence="12" key="2">
    <citation type="submission" date="2010-04" db="EMBL/GenBank/DDBJ databases">
        <authorList>
            <person name="Buell R."/>
            <person name="Hamilton J."/>
            <person name="Hostetler J."/>
        </authorList>
    </citation>
    <scope>NUCLEOTIDE SEQUENCE [LARGE SCALE GENOMIC DNA]</scope>
    <source>
        <strain evidence="12">DAOM:BR144</strain>
    </source>
</reference>